<name>A0A167EPD7_9FLAO</name>
<accession>A0A167EPD7</accession>
<evidence type="ECO:0000313" key="3">
    <source>
        <dbReference type="Proteomes" id="UP000077013"/>
    </source>
</evidence>
<sequence length="383" mass="43665">MKILFVSMPSVHAIRWINQFEAEGHELYWFDILDRGSAPFTCKIIQITGWKKNKINISGKSFFKKTFPSVYQRIQGAIEVTPSEVVSQLLATHHFNIVHSFEMQHCSVPLLPALKKHPKVLWLYSCWGSDLFHYKENKRHKKQILEVLQRVDYIHTDCRRDFTIARELGFKGSHFGVFPGGGGYPIAVFEKYIVPVSKRETIVLKGYQHTFGKALSVIEAFQKNPEQYSTLNLIVFSAHSEVVVACKPLTAIFKKVTVYDRNTKLAQEEMMQLMGQALLYIGNSTSDGMPNTLLEAIIMGAFPIQSNPGGVTEEVIEDETNGLLIAAPENPSYIAERITKALNDRDLIKNAFKINQDQKSRWEYQTIKNNVFKAYQVLLKSNS</sequence>
<dbReference type="Gene3D" id="3.40.50.2000">
    <property type="entry name" value="Glycogen Phosphorylase B"/>
    <property type="match status" value="2"/>
</dbReference>
<protein>
    <recommendedName>
        <fullName evidence="1">Glycosyl transferase family 1 domain-containing protein</fullName>
    </recommendedName>
</protein>
<evidence type="ECO:0000259" key="1">
    <source>
        <dbReference type="Pfam" id="PF00534"/>
    </source>
</evidence>
<dbReference type="EMBL" id="LRXL01000053">
    <property type="protein sequence ID" value="OAB75742.1"/>
    <property type="molecule type" value="Genomic_DNA"/>
</dbReference>
<feature type="domain" description="Glycosyl transferase family 1" evidence="1">
    <location>
        <begin position="218"/>
        <end position="349"/>
    </location>
</feature>
<gene>
    <name evidence="2" type="ORF">ULVI_14805</name>
</gene>
<dbReference type="STRING" id="1763537.ULVI_14805"/>
<dbReference type="InterPro" id="IPR001296">
    <property type="entry name" value="Glyco_trans_1"/>
</dbReference>
<dbReference type="Proteomes" id="UP000077013">
    <property type="component" value="Unassembled WGS sequence"/>
</dbReference>
<dbReference type="OrthoDB" id="1411429at2"/>
<keyword evidence="3" id="KW-1185">Reference proteome</keyword>
<evidence type="ECO:0000313" key="2">
    <source>
        <dbReference type="EMBL" id="OAB75742.1"/>
    </source>
</evidence>
<dbReference type="RefSeq" id="WP_068593583.1">
    <property type="nucleotide sequence ID" value="NZ_LRXL01000053.1"/>
</dbReference>
<reference evidence="2 3" key="1">
    <citation type="submission" date="2016-02" db="EMBL/GenBank/DDBJ databases">
        <title>Ulvibacter sp. LPB0005, isolated from Thais luteostoma.</title>
        <authorList>
            <person name="Shin S.-K."/>
            <person name="Yi H."/>
        </authorList>
    </citation>
    <scope>NUCLEOTIDE SEQUENCE [LARGE SCALE GENOMIC DNA]</scope>
    <source>
        <strain evidence="2 3">LPB0005</strain>
    </source>
</reference>
<proteinExistence type="predicted"/>
<comment type="caution">
    <text evidence="2">The sequence shown here is derived from an EMBL/GenBank/DDBJ whole genome shotgun (WGS) entry which is preliminary data.</text>
</comment>
<dbReference type="AlphaFoldDB" id="A0A167EPD7"/>
<dbReference type="Pfam" id="PF00534">
    <property type="entry name" value="Glycos_transf_1"/>
    <property type="match status" value="1"/>
</dbReference>
<dbReference type="GO" id="GO:0016757">
    <property type="term" value="F:glycosyltransferase activity"/>
    <property type="evidence" value="ECO:0007669"/>
    <property type="project" value="InterPro"/>
</dbReference>
<dbReference type="SUPFAM" id="SSF53756">
    <property type="entry name" value="UDP-Glycosyltransferase/glycogen phosphorylase"/>
    <property type="match status" value="1"/>
</dbReference>
<organism evidence="2 3">
    <name type="scientific">Cochleicola gelatinilyticus</name>
    <dbReference type="NCBI Taxonomy" id="1763537"/>
    <lineage>
        <taxon>Bacteria</taxon>
        <taxon>Pseudomonadati</taxon>
        <taxon>Bacteroidota</taxon>
        <taxon>Flavobacteriia</taxon>
        <taxon>Flavobacteriales</taxon>
        <taxon>Flavobacteriaceae</taxon>
        <taxon>Cochleicola</taxon>
    </lineage>
</organism>